<gene>
    <name evidence="6" type="ORF">OKJ48_43535</name>
</gene>
<feature type="domain" description="Beta-ketoacyl-[acyl-carrier-protein] synthase III C-terminal" evidence="4">
    <location>
        <begin position="245"/>
        <end position="334"/>
    </location>
</feature>
<reference evidence="6 7" key="1">
    <citation type="submission" date="2022-10" db="EMBL/GenBank/DDBJ databases">
        <authorList>
            <person name="Xie J."/>
            <person name="Shen N."/>
        </authorList>
    </citation>
    <scope>NUCLEOTIDE SEQUENCE [LARGE SCALE GENOMIC DNA]</scope>
    <source>
        <strain evidence="6 7">DSM 41681</strain>
    </source>
</reference>
<evidence type="ECO:0000256" key="2">
    <source>
        <dbReference type="ARBA" id="ARBA00022679"/>
    </source>
</evidence>
<dbReference type="EMBL" id="JAOZYB010000374">
    <property type="protein sequence ID" value="MEB3967062.1"/>
    <property type="molecule type" value="Genomic_DNA"/>
</dbReference>
<keyword evidence="3 6" id="KW-0012">Acyltransferase</keyword>
<evidence type="ECO:0000313" key="7">
    <source>
        <dbReference type="Proteomes" id="UP001352223"/>
    </source>
</evidence>
<organism evidence="6 7">
    <name type="scientific">Streptomyces kunmingensis</name>
    <dbReference type="NCBI Taxonomy" id="68225"/>
    <lineage>
        <taxon>Bacteria</taxon>
        <taxon>Bacillati</taxon>
        <taxon>Actinomycetota</taxon>
        <taxon>Actinomycetes</taxon>
        <taxon>Kitasatosporales</taxon>
        <taxon>Streptomycetaceae</taxon>
        <taxon>Streptomyces</taxon>
    </lineage>
</organism>
<dbReference type="NCBIfam" id="NF006829">
    <property type="entry name" value="PRK09352.1"/>
    <property type="match status" value="1"/>
</dbReference>
<evidence type="ECO:0000259" key="5">
    <source>
        <dbReference type="Pfam" id="PF08545"/>
    </source>
</evidence>
<sequence>MTTHTTPIGILSTGSYLPERIVPNEEIAPAAGVDADWIVRKTGITQRHRAAPHQATSDLAAAAALRALDDAGLRPDQISYVVVATSTPDHPQPATAAIVQGMIGATRAAAFDVNSVCSGFVFALTAAERMLRAETDGDHPPYALVIGADIYSRILDYSDRKTAILFGDGAGAVVLGPVPAHSGSLTTSLTTRGDLYRTITVPAGGSRRPASAATVQDGAHYFTMDGRGVRGFVSEQLPGAITELLSKAGVSPREVGHFVPHQANAVMLGEVWPDLRLDNASMHLTVAHHGNTGAASVPIALDTVHRRELLAEDDLVVLSAFGGGMSVGSTLLRWAPTRHARRPRIMVASMNQADPRAALRAARPLAAAAV</sequence>
<dbReference type="PANTHER" id="PTHR34069">
    <property type="entry name" value="3-OXOACYL-[ACYL-CARRIER-PROTEIN] SYNTHASE 3"/>
    <property type="match status" value="1"/>
</dbReference>
<keyword evidence="7" id="KW-1185">Reference proteome</keyword>
<keyword evidence="1" id="KW-0963">Cytoplasm</keyword>
<evidence type="ECO:0000313" key="6">
    <source>
        <dbReference type="EMBL" id="MEB3967062.1"/>
    </source>
</evidence>
<dbReference type="Pfam" id="PF08541">
    <property type="entry name" value="ACP_syn_III_C"/>
    <property type="match status" value="1"/>
</dbReference>
<dbReference type="Proteomes" id="UP001352223">
    <property type="component" value="Unassembled WGS sequence"/>
</dbReference>
<dbReference type="Pfam" id="PF08545">
    <property type="entry name" value="ACP_syn_III"/>
    <property type="match status" value="1"/>
</dbReference>
<name>A0ABU6CQV1_9ACTN</name>
<dbReference type="InterPro" id="IPR013747">
    <property type="entry name" value="ACP_syn_III_C"/>
</dbReference>
<dbReference type="EC" id="2.3.1.180" evidence="6"/>
<protein>
    <submittedName>
        <fullName evidence="6">Beta-ketoacyl-ACP synthase 3</fullName>
        <ecNumber evidence="6">2.3.1.180</ecNumber>
    </submittedName>
</protein>
<evidence type="ECO:0000256" key="3">
    <source>
        <dbReference type="ARBA" id="ARBA00023315"/>
    </source>
</evidence>
<dbReference type="CDD" id="cd00830">
    <property type="entry name" value="KAS_III"/>
    <property type="match status" value="1"/>
</dbReference>
<dbReference type="SUPFAM" id="SSF53901">
    <property type="entry name" value="Thiolase-like"/>
    <property type="match status" value="1"/>
</dbReference>
<evidence type="ECO:0000256" key="1">
    <source>
        <dbReference type="ARBA" id="ARBA00022490"/>
    </source>
</evidence>
<dbReference type="RefSeq" id="WP_324776972.1">
    <property type="nucleotide sequence ID" value="NZ_BAAATS010000058.1"/>
</dbReference>
<proteinExistence type="predicted"/>
<feature type="domain" description="Beta-ketoacyl-[acyl-carrier-protein] synthase III N-terminal" evidence="5">
    <location>
        <begin position="111"/>
        <end position="192"/>
    </location>
</feature>
<keyword evidence="2 6" id="KW-0808">Transferase</keyword>
<accession>A0ABU6CQV1</accession>
<dbReference type="PANTHER" id="PTHR34069:SF2">
    <property type="entry name" value="BETA-KETOACYL-[ACYL-CARRIER-PROTEIN] SYNTHASE III"/>
    <property type="match status" value="1"/>
</dbReference>
<dbReference type="Gene3D" id="3.40.47.10">
    <property type="match status" value="1"/>
</dbReference>
<evidence type="ECO:0000259" key="4">
    <source>
        <dbReference type="Pfam" id="PF08541"/>
    </source>
</evidence>
<dbReference type="InterPro" id="IPR013751">
    <property type="entry name" value="ACP_syn_III_N"/>
</dbReference>
<dbReference type="InterPro" id="IPR016039">
    <property type="entry name" value="Thiolase-like"/>
</dbReference>
<dbReference type="GO" id="GO:0033818">
    <property type="term" value="F:beta-ketoacyl-acyl-carrier-protein synthase III activity"/>
    <property type="evidence" value="ECO:0007669"/>
    <property type="project" value="UniProtKB-EC"/>
</dbReference>
<comment type="caution">
    <text evidence="6">The sequence shown here is derived from an EMBL/GenBank/DDBJ whole genome shotgun (WGS) entry which is preliminary data.</text>
</comment>